<dbReference type="EMBL" id="QTLC01000057">
    <property type="protein sequence ID" value="RDY69896.1"/>
    <property type="molecule type" value="Genomic_DNA"/>
</dbReference>
<reference evidence="1 2" key="1">
    <citation type="submission" date="2018-08" db="EMBL/GenBank/DDBJ databases">
        <title>Genome sequence of strict halophilic Halobacillus trueperi SS1 isolated from Lunsu, a salty water body of North West Himalayas.</title>
        <authorList>
            <person name="Gupta S."/>
            <person name="Sharma P."/>
            <person name="Dev K."/>
            <person name="Baumler D."/>
            <person name="Sourirajan A."/>
        </authorList>
    </citation>
    <scope>NUCLEOTIDE SEQUENCE [LARGE SCALE GENOMIC DNA]</scope>
    <source>
        <strain evidence="1 2">SS1</strain>
    </source>
</reference>
<dbReference type="RefSeq" id="WP_115894774.1">
    <property type="nucleotide sequence ID" value="NZ_QTLC01000057.1"/>
</dbReference>
<dbReference type="Proteomes" id="UP000257032">
    <property type="component" value="Unassembled WGS sequence"/>
</dbReference>
<sequence length="117" mass="13717">MGEVYNFKAFQSKKEREKKKIQDPRTTVAIYRSVVYYVDLYSDETYEDALEHLTTNVKLATVFKNDRSKFLEAFAAIIQHWELPPNSHQELPGNRELAQFPTLGDLCIYIEKKVKDL</sequence>
<accession>A0A3D8VKI3</accession>
<dbReference type="AlphaFoldDB" id="A0A3D8VKI3"/>
<proteinExistence type="predicted"/>
<organism evidence="1 2">
    <name type="scientific">Halobacillus trueperi</name>
    <dbReference type="NCBI Taxonomy" id="156205"/>
    <lineage>
        <taxon>Bacteria</taxon>
        <taxon>Bacillati</taxon>
        <taxon>Bacillota</taxon>
        <taxon>Bacilli</taxon>
        <taxon>Bacillales</taxon>
        <taxon>Bacillaceae</taxon>
        <taxon>Halobacillus</taxon>
    </lineage>
</organism>
<evidence type="ECO:0000313" key="2">
    <source>
        <dbReference type="Proteomes" id="UP000257032"/>
    </source>
</evidence>
<evidence type="ECO:0000313" key="1">
    <source>
        <dbReference type="EMBL" id="RDY69896.1"/>
    </source>
</evidence>
<comment type="caution">
    <text evidence="1">The sequence shown here is derived from an EMBL/GenBank/DDBJ whole genome shotgun (WGS) entry which is preliminary data.</text>
</comment>
<protein>
    <submittedName>
        <fullName evidence="1">Uncharacterized protein</fullName>
    </submittedName>
</protein>
<gene>
    <name evidence="1" type="ORF">DXT76_16085</name>
</gene>
<name>A0A3D8VKI3_9BACI</name>